<dbReference type="Proteomes" id="UP000005845">
    <property type="component" value="Unassembled WGS sequence"/>
</dbReference>
<dbReference type="PANTHER" id="PTHR39515:SF2">
    <property type="entry name" value="HTH-TYPE TRANSCRIPTIONAL REGULATOR RV0880"/>
    <property type="match status" value="1"/>
</dbReference>
<reference evidence="2 3" key="1">
    <citation type="submission" date="2012-02" db="EMBL/GenBank/DDBJ databases">
        <title>Whole genome shotgun sequence of Gordonia sputi NBRC 100414.</title>
        <authorList>
            <person name="Yoshida I."/>
            <person name="Hosoyama A."/>
            <person name="Tsuchikane K."/>
            <person name="Katsumata H."/>
            <person name="Yamazaki S."/>
            <person name="Fujita N."/>
        </authorList>
    </citation>
    <scope>NUCLEOTIDE SEQUENCE [LARGE SCALE GENOMIC DNA]</scope>
    <source>
        <strain evidence="2 3">NBRC 100414</strain>
    </source>
</reference>
<evidence type="ECO:0000259" key="1">
    <source>
        <dbReference type="PROSITE" id="PS50995"/>
    </source>
</evidence>
<gene>
    <name evidence="2" type="ORF">GOSPT_099_00610</name>
</gene>
<protein>
    <submittedName>
        <fullName evidence="2">Putative MarR family transcriptional regulator</fullName>
    </submittedName>
</protein>
<dbReference type="InterPro" id="IPR036388">
    <property type="entry name" value="WH-like_DNA-bd_sf"/>
</dbReference>
<dbReference type="AlphaFoldDB" id="H5U3V4"/>
<dbReference type="eggNOG" id="COG1846">
    <property type="taxonomic scope" value="Bacteria"/>
</dbReference>
<dbReference type="EMBL" id="BAFC01000097">
    <property type="protein sequence ID" value="GAB40412.1"/>
    <property type="molecule type" value="Genomic_DNA"/>
</dbReference>
<dbReference type="PANTHER" id="PTHR39515">
    <property type="entry name" value="CONSERVED PROTEIN"/>
    <property type="match status" value="1"/>
</dbReference>
<dbReference type="InterPro" id="IPR052526">
    <property type="entry name" value="HTH-type_Bedaq_tolerance"/>
</dbReference>
<dbReference type="GO" id="GO:0003700">
    <property type="term" value="F:DNA-binding transcription factor activity"/>
    <property type="evidence" value="ECO:0007669"/>
    <property type="project" value="InterPro"/>
</dbReference>
<evidence type="ECO:0000313" key="3">
    <source>
        <dbReference type="Proteomes" id="UP000005845"/>
    </source>
</evidence>
<dbReference type="InterPro" id="IPR036390">
    <property type="entry name" value="WH_DNA-bd_sf"/>
</dbReference>
<dbReference type="PROSITE" id="PS50995">
    <property type="entry name" value="HTH_MARR_2"/>
    <property type="match status" value="1"/>
</dbReference>
<dbReference type="SUPFAM" id="SSF46785">
    <property type="entry name" value="Winged helix' DNA-binding domain"/>
    <property type="match status" value="1"/>
</dbReference>
<dbReference type="SMART" id="SM00347">
    <property type="entry name" value="HTH_MARR"/>
    <property type="match status" value="1"/>
</dbReference>
<keyword evidence="3" id="KW-1185">Reference proteome</keyword>
<feature type="domain" description="HTH marR-type" evidence="1">
    <location>
        <begin position="1"/>
        <end position="150"/>
    </location>
</feature>
<accession>H5U3V4</accession>
<evidence type="ECO:0000313" key="2">
    <source>
        <dbReference type="EMBL" id="GAB40412.1"/>
    </source>
</evidence>
<name>H5U3V4_9ACTN</name>
<dbReference type="InterPro" id="IPR000835">
    <property type="entry name" value="HTH_MarR-typ"/>
</dbReference>
<dbReference type="Gene3D" id="1.10.10.10">
    <property type="entry name" value="Winged helix-like DNA-binding domain superfamily/Winged helix DNA-binding domain"/>
    <property type="match status" value="1"/>
</dbReference>
<sequence>MQSAYDEGMAGEGETSVEVATRLFDLLTDALERRTRDLSIGGSSTLFSLWRWGPRRATSLAALEGVNQPAMTALIGSLERSGMVERRPDPADGRASLIAITDSGAAYMQERVREHVDMLAVGIDAMSERRRSELFSATDALVELAERLRADD</sequence>
<dbReference type="Pfam" id="PF01047">
    <property type="entry name" value="MarR"/>
    <property type="match status" value="1"/>
</dbReference>
<comment type="caution">
    <text evidence="2">The sequence shown here is derived from an EMBL/GenBank/DDBJ whole genome shotgun (WGS) entry which is preliminary data.</text>
</comment>
<organism evidence="2 3">
    <name type="scientific">Gordonia sputi NBRC 100414</name>
    <dbReference type="NCBI Taxonomy" id="1089453"/>
    <lineage>
        <taxon>Bacteria</taxon>
        <taxon>Bacillati</taxon>
        <taxon>Actinomycetota</taxon>
        <taxon>Actinomycetes</taxon>
        <taxon>Mycobacteriales</taxon>
        <taxon>Gordoniaceae</taxon>
        <taxon>Gordonia</taxon>
    </lineage>
</organism>
<proteinExistence type="predicted"/>